<reference key="1">
    <citation type="submission" date="2010-11" db="EMBL/GenBank/DDBJ databases">
        <title>The complete genome of Leadbetterella byssophila DSM 17132.</title>
        <authorList>
            <consortium name="US DOE Joint Genome Institute (JGI-PGF)"/>
            <person name="Lucas S."/>
            <person name="Copeland A."/>
            <person name="Lapidus A."/>
            <person name="Glavina del Rio T."/>
            <person name="Dalin E."/>
            <person name="Tice H."/>
            <person name="Bruce D."/>
            <person name="Goodwin L."/>
            <person name="Pitluck S."/>
            <person name="Kyrpides N."/>
            <person name="Mavromatis K."/>
            <person name="Ivanova N."/>
            <person name="Teshima H."/>
            <person name="Brettin T."/>
            <person name="Detter J.C."/>
            <person name="Han C."/>
            <person name="Tapia R."/>
            <person name="Land M."/>
            <person name="Hauser L."/>
            <person name="Markowitz V."/>
            <person name="Cheng J.-F."/>
            <person name="Hugenholtz P."/>
            <person name="Woyke T."/>
            <person name="Wu D."/>
            <person name="Tindall B."/>
            <person name="Pomrenke H.G."/>
            <person name="Brambilla E."/>
            <person name="Klenk H.-P."/>
            <person name="Eisen J.A."/>
        </authorList>
    </citation>
    <scope>NUCLEOTIDE SEQUENCE [LARGE SCALE GENOMIC DNA]</scope>
    <source>
        <strain>DSM 17132</strain>
    </source>
</reference>
<dbReference type="STRING" id="649349.Lbys_2841"/>
<sequence>MDTNLLYILENDTVRLEPLSEEHFEALLPFSLNEPEIWTYSLISAAGEHNLRNYFTQAIEARKSGQAYPFVVFDKTKKVYAGTTRFYEINSAHKTLSLGYTWYGKAHQGTKVNKACKFLLLQFAFEELKMERVEFRADSKNSRSISALQSIGGVLEGVLRNNGCSSSGERRDSVVLSIIKSEWQEQVKAMLQAKLV</sequence>
<dbReference type="EMBL" id="CP002305">
    <property type="protein sequence ID" value="ADQ18503.1"/>
    <property type="molecule type" value="Genomic_DNA"/>
</dbReference>
<keyword evidence="3" id="KW-1185">Reference proteome</keyword>
<protein>
    <submittedName>
        <fullName evidence="2">GCN5-related N-acetyltransferase</fullName>
    </submittedName>
</protein>
<dbReference type="GO" id="GO:0016747">
    <property type="term" value="F:acyltransferase activity, transferring groups other than amino-acyl groups"/>
    <property type="evidence" value="ECO:0007669"/>
    <property type="project" value="InterPro"/>
</dbReference>
<reference evidence="2 3" key="2">
    <citation type="journal article" date="2011" name="Stand. Genomic Sci.">
        <title>Complete genome sequence of Leadbetterella byssophila type strain (4M15).</title>
        <authorList>
            <person name="Abt B."/>
            <person name="Teshima H."/>
            <person name="Lucas S."/>
            <person name="Lapidus A."/>
            <person name="Del Rio T.G."/>
            <person name="Nolan M."/>
            <person name="Tice H."/>
            <person name="Cheng J.F."/>
            <person name="Pitluck S."/>
            <person name="Liolios K."/>
            <person name="Pagani I."/>
            <person name="Ivanova N."/>
            <person name="Mavromatis K."/>
            <person name="Pati A."/>
            <person name="Tapia R."/>
            <person name="Han C."/>
            <person name="Goodwin L."/>
            <person name="Chen A."/>
            <person name="Palaniappan K."/>
            <person name="Land M."/>
            <person name="Hauser L."/>
            <person name="Chang Y.J."/>
            <person name="Jeffries C.D."/>
            <person name="Rohde M."/>
            <person name="Goker M."/>
            <person name="Tindall B.J."/>
            <person name="Detter J.C."/>
            <person name="Woyke T."/>
            <person name="Bristow J."/>
            <person name="Eisen J.A."/>
            <person name="Markowitz V."/>
            <person name="Hugenholtz P."/>
            <person name="Klenk H.P."/>
            <person name="Kyrpides N.C."/>
        </authorList>
    </citation>
    <scope>NUCLEOTIDE SEQUENCE [LARGE SCALE GENOMIC DNA]</scope>
    <source>
        <strain evidence="3">DSM 17132 / JCM 16389 / KACC 11308 / NBRC 106382 / 4M15</strain>
    </source>
</reference>
<dbReference type="PANTHER" id="PTHR43610:SF1">
    <property type="entry name" value="N-ACETYLTRANSFERASE DOMAIN-CONTAINING PROTEIN"/>
    <property type="match status" value="1"/>
</dbReference>
<dbReference type="OrthoDB" id="9795199at2"/>
<dbReference type="SUPFAM" id="SSF55729">
    <property type="entry name" value="Acyl-CoA N-acyltransferases (Nat)"/>
    <property type="match status" value="1"/>
</dbReference>
<name>E4RRX1_LEAB4</name>
<dbReference type="RefSeq" id="WP_013409535.1">
    <property type="nucleotide sequence ID" value="NC_014655.1"/>
</dbReference>
<dbReference type="KEGG" id="lby:Lbys_2841"/>
<accession>E4RRX1</accession>
<dbReference type="InterPro" id="IPR000182">
    <property type="entry name" value="GNAT_dom"/>
</dbReference>
<proteinExistence type="predicted"/>
<dbReference type="eggNOG" id="COG1670">
    <property type="taxonomic scope" value="Bacteria"/>
</dbReference>
<dbReference type="Gene3D" id="3.40.630.30">
    <property type="match status" value="1"/>
</dbReference>
<evidence type="ECO:0000313" key="3">
    <source>
        <dbReference type="Proteomes" id="UP000007435"/>
    </source>
</evidence>
<dbReference type="InterPro" id="IPR016181">
    <property type="entry name" value="Acyl_CoA_acyltransferase"/>
</dbReference>
<gene>
    <name evidence="2" type="ordered locus">Lbys_2841</name>
</gene>
<feature type="domain" description="N-acetyltransferase" evidence="1">
    <location>
        <begin position="14"/>
        <end position="152"/>
    </location>
</feature>
<organism evidence="2 3">
    <name type="scientific">Leadbetterella byssophila (strain DSM 17132 / JCM 16389 / KACC 11308 / NBRC 106382 / 4M15)</name>
    <dbReference type="NCBI Taxonomy" id="649349"/>
    <lineage>
        <taxon>Bacteria</taxon>
        <taxon>Pseudomonadati</taxon>
        <taxon>Bacteroidota</taxon>
        <taxon>Cytophagia</taxon>
        <taxon>Cytophagales</taxon>
        <taxon>Leadbetterellaceae</taxon>
        <taxon>Leadbetterella</taxon>
    </lineage>
</organism>
<evidence type="ECO:0000313" key="2">
    <source>
        <dbReference type="EMBL" id="ADQ18503.1"/>
    </source>
</evidence>
<dbReference type="Proteomes" id="UP000007435">
    <property type="component" value="Chromosome"/>
</dbReference>
<evidence type="ECO:0000259" key="1">
    <source>
        <dbReference type="Pfam" id="PF13302"/>
    </source>
</evidence>
<dbReference type="HOGENOM" id="CLU_013985_1_0_10"/>
<dbReference type="AlphaFoldDB" id="E4RRX1"/>
<dbReference type="PANTHER" id="PTHR43610">
    <property type="entry name" value="BLL6696 PROTEIN"/>
    <property type="match status" value="1"/>
</dbReference>
<dbReference type="Pfam" id="PF13302">
    <property type="entry name" value="Acetyltransf_3"/>
    <property type="match status" value="1"/>
</dbReference>